<dbReference type="EMBL" id="JBIRPU010000015">
    <property type="protein sequence ID" value="MFI0795113.1"/>
    <property type="molecule type" value="Genomic_DNA"/>
</dbReference>
<evidence type="ECO:0000313" key="1">
    <source>
        <dbReference type="EMBL" id="MFI0795113.1"/>
    </source>
</evidence>
<comment type="caution">
    <text evidence="1">The sequence shown here is derived from an EMBL/GenBank/DDBJ whole genome shotgun (WGS) entry which is preliminary data.</text>
</comment>
<dbReference type="RefSeq" id="WP_396682036.1">
    <property type="nucleotide sequence ID" value="NZ_JBIRPU010000015.1"/>
</dbReference>
<sequence length="99" mass="10653">MVGDHDYLYAGDDPKAFVPDQKRAFSSASRVNVVLITNAAHDLALHRNAVQTNDLQPMGGSPLLSTTVRMSGAPDRRAPLILATLYRPKRASVTYGSGT</sequence>
<reference evidence="1 2" key="1">
    <citation type="submission" date="2024-10" db="EMBL/GenBank/DDBJ databases">
        <title>The Natural Products Discovery Center: Release of the First 8490 Sequenced Strains for Exploring Actinobacteria Biosynthetic Diversity.</title>
        <authorList>
            <person name="Kalkreuter E."/>
            <person name="Kautsar S.A."/>
            <person name="Yang D."/>
            <person name="Bader C.D."/>
            <person name="Teijaro C.N."/>
            <person name="Fluegel L."/>
            <person name="Davis C.M."/>
            <person name="Simpson J.R."/>
            <person name="Lauterbach L."/>
            <person name="Steele A.D."/>
            <person name="Gui C."/>
            <person name="Meng S."/>
            <person name="Li G."/>
            <person name="Viehrig K."/>
            <person name="Ye F."/>
            <person name="Su P."/>
            <person name="Kiefer A.F."/>
            <person name="Nichols A."/>
            <person name="Cepeda A.J."/>
            <person name="Yan W."/>
            <person name="Fan B."/>
            <person name="Jiang Y."/>
            <person name="Adhikari A."/>
            <person name="Zheng C.-J."/>
            <person name="Schuster L."/>
            <person name="Cowan T.M."/>
            <person name="Smanski M.J."/>
            <person name="Chevrette M.G."/>
            <person name="De Carvalho L.P.S."/>
            <person name="Shen B."/>
        </authorList>
    </citation>
    <scope>NUCLEOTIDE SEQUENCE [LARGE SCALE GENOMIC DNA]</scope>
    <source>
        <strain evidence="1 2">NPDC021253</strain>
    </source>
</reference>
<gene>
    <name evidence="1" type="ORF">ACH4OY_20890</name>
</gene>
<proteinExistence type="predicted"/>
<protein>
    <submittedName>
        <fullName evidence="1">Uncharacterized protein</fullName>
    </submittedName>
</protein>
<organism evidence="1 2">
    <name type="scientific">Micromonospora rubida</name>
    <dbReference type="NCBI Taxonomy" id="2697657"/>
    <lineage>
        <taxon>Bacteria</taxon>
        <taxon>Bacillati</taxon>
        <taxon>Actinomycetota</taxon>
        <taxon>Actinomycetes</taxon>
        <taxon>Micromonosporales</taxon>
        <taxon>Micromonosporaceae</taxon>
        <taxon>Micromonospora</taxon>
    </lineage>
</organism>
<name>A0ABW7ST42_9ACTN</name>
<accession>A0ABW7ST42</accession>
<evidence type="ECO:0000313" key="2">
    <source>
        <dbReference type="Proteomes" id="UP001611075"/>
    </source>
</evidence>
<dbReference type="Proteomes" id="UP001611075">
    <property type="component" value="Unassembled WGS sequence"/>
</dbReference>
<keyword evidence="2" id="KW-1185">Reference proteome</keyword>